<comment type="similarity">
    <text evidence="1 11">Belongs to the glycosyl hydrolase 28 family.</text>
</comment>
<keyword evidence="6" id="KW-1015">Disulfide bond</keyword>
<keyword evidence="3" id="KW-0732">Signal</keyword>
<dbReference type="Proteomes" id="UP000054166">
    <property type="component" value="Unassembled WGS sequence"/>
</dbReference>
<dbReference type="HOGENOM" id="CLU_040116_2_0_1"/>
<name>A0A0C3F2L2_PILCF</name>
<dbReference type="EMBL" id="KN833066">
    <property type="protein sequence ID" value="KIM74136.1"/>
    <property type="molecule type" value="Genomic_DNA"/>
</dbReference>
<dbReference type="STRING" id="765440.A0A0C3F2L2"/>
<evidence type="ECO:0000256" key="9">
    <source>
        <dbReference type="ARBA" id="ARBA00034074"/>
    </source>
</evidence>
<dbReference type="InParanoid" id="A0A0C3F2L2"/>
<keyword evidence="4" id="KW-0677">Repeat</keyword>
<dbReference type="InterPro" id="IPR011050">
    <property type="entry name" value="Pectin_lyase_fold/virulence"/>
</dbReference>
<evidence type="ECO:0000256" key="1">
    <source>
        <dbReference type="ARBA" id="ARBA00008834"/>
    </source>
</evidence>
<dbReference type="Gene3D" id="2.160.20.10">
    <property type="entry name" value="Single-stranded right-handed beta-helix, Pectin lyase-like"/>
    <property type="match status" value="1"/>
</dbReference>
<dbReference type="GO" id="GO:0071555">
    <property type="term" value="P:cell wall organization"/>
    <property type="evidence" value="ECO:0007669"/>
    <property type="project" value="UniProtKB-KW"/>
</dbReference>
<evidence type="ECO:0000256" key="5">
    <source>
        <dbReference type="ARBA" id="ARBA00022801"/>
    </source>
</evidence>
<keyword evidence="13" id="KW-1185">Reference proteome</keyword>
<dbReference type="PANTHER" id="PTHR31884:SF1">
    <property type="entry name" value="POLYGALACTURONASE"/>
    <property type="match status" value="1"/>
</dbReference>
<dbReference type="Pfam" id="PF00295">
    <property type="entry name" value="Glyco_hydro_28"/>
    <property type="match status" value="1"/>
</dbReference>
<dbReference type="InterPro" id="IPR012334">
    <property type="entry name" value="Pectin_lyas_fold"/>
</dbReference>
<dbReference type="InterPro" id="IPR050434">
    <property type="entry name" value="Glycosyl_hydrlase_28"/>
</dbReference>
<dbReference type="GO" id="GO:0005576">
    <property type="term" value="C:extracellular region"/>
    <property type="evidence" value="ECO:0007669"/>
    <property type="project" value="TreeGrafter"/>
</dbReference>
<proteinExistence type="inferred from homology"/>
<dbReference type="SUPFAM" id="SSF51126">
    <property type="entry name" value="Pectin lyase-like"/>
    <property type="match status" value="1"/>
</dbReference>
<evidence type="ECO:0000313" key="12">
    <source>
        <dbReference type="EMBL" id="KIM74136.1"/>
    </source>
</evidence>
<evidence type="ECO:0000256" key="3">
    <source>
        <dbReference type="ARBA" id="ARBA00022729"/>
    </source>
</evidence>
<keyword evidence="5 11" id="KW-0378">Hydrolase</keyword>
<feature type="active site" evidence="10">
    <location>
        <position position="169"/>
    </location>
</feature>
<dbReference type="EC" id="3.2.1.15" evidence="2"/>
<evidence type="ECO:0000256" key="11">
    <source>
        <dbReference type="RuleBase" id="RU361169"/>
    </source>
</evidence>
<dbReference type="OrthoDB" id="1546079at2759"/>
<evidence type="ECO:0000256" key="10">
    <source>
        <dbReference type="PROSITE-ProRule" id="PRU10052"/>
    </source>
</evidence>
<keyword evidence="7 11" id="KW-0326">Glycosidase</keyword>
<evidence type="ECO:0000256" key="8">
    <source>
        <dbReference type="ARBA" id="ARBA00023316"/>
    </source>
</evidence>
<organism evidence="12 13">
    <name type="scientific">Piloderma croceum (strain F 1598)</name>
    <dbReference type="NCBI Taxonomy" id="765440"/>
    <lineage>
        <taxon>Eukaryota</taxon>
        <taxon>Fungi</taxon>
        <taxon>Dikarya</taxon>
        <taxon>Basidiomycota</taxon>
        <taxon>Agaricomycotina</taxon>
        <taxon>Agaricomycetes</taxon>
        <taxon>Agaricomycetidae</taxon>
        <taxon>Atheliales</taxon>
        <taxon>Atheliaceae</taxon>
        <taxon>Piloderma</taxon>
    </lineage>
</organism>
<accession>A0A0C3F2L2</accession>
<comment type="catalytic activity">
    <reaction evidence="9">
        <text>(1,4-alpha-D-galacturonosyl)n+m + H2O = (1,4-alpha-D-galacturonosyl)n + (1,4-alpha-D-galacturonosyl)m.</text>
        <dbReference type="EC" id="3.2.1.15"/>
    </reaction>
</comment>
<dbReference type="GO" id="GO:0045490">
    <property type="term" value="P:pectin catabolic process"/>
    <property type="evidence" value="ECO:0007669"/>
    <property type="project" value="UniProtKB-ARBA"/>
</dbReference>
<evidence type="ECO:0000256" key="7">
    <source>
        <dbReference type="ARBA" id="ARBA00023295"/>
    </source>
</evidence>
<dbReference type="SMART" id="SM00710">
    <property type="entry name" value="PbH1"/>
    <property type="match status" value="5"/>
</dbReference>
<reference evidence="13" key="2">
    <citation type="submission" date="2015-01" db="EMBL/GenBank/DDBJ databases">
        <title>Evolutionary Origins and Diversification of the Mycorrhizal Mutualists.</title>
        <authorList>
            <consortium name="DOE Joint Genome Institute"/>
            <consortium name="Mycorrhizal Genomics Consortium"/>
            <person name="Kohler A."/>
            <person name="Kuo A."/>
            <person name="Nagy L.G."/>
            <person name="Floudas D."/>
            <person name="Copeland A."/>
            <person name="Barry K.W."/>
            <person name="Cichocki N."/>
            <person name="Veneault-Fourrey C."/>
            <person name="LaButti K."/>
            <person name="Lindquist E.A."/>
            <person name="Lipzen A."/>
            <person name="Lundell T."/>
            <person name="Morin E."/>
            <person name="Murat C."/>
            <person name="Riley R."/>
            <person name="Ohm R."/>
            <person name="Sun H."/>
            <person name="Tunlid A."/>
            <person name="Henrissat B."/>
            <person name="Grigoriev I.V."/>
            <person name="Hibbett D.S."/>
            <person name="Martin F."/>
        </authorList>
    </citation>
    <scope>NUCLEOTIDE SEQUENCE [LARGE SCALE GENOMIC DNA]</scope>
    <source>
        <strain evidence="13">F 1598</strain>
    </source>
</reference>
<dbReference type="GO" id="GO:0004650">
    <property type="term" value="F:polygalacturonase activity"/>
    <property type="evidence" value="ECO:0007669"/>
    <property type="project" value="UniProtKB-EC"/>
</dbReference>
<gene>
    <name evidence="12" type="ORF">PILCRDRAFT_14688</name>
</gene>
<dbReference type="InterPro" id="IPR006626">
    <property type="entry name" value="PbH1"/>
</dbReference>
<protein>
    <recommendedName>
        <fullName evidence="2">endo-polygalacturonase</fullName>
        <ecNumber evidence="2">3.2.1.15</ecNumber>
    </recommendedName>
</protein>
<dbReference type="InterPro" id="IPR000743">
    <property type="entry name" value="Glyco_hydro_28"/>
</dbReference>
<reference evidence="12 13" key="1">
    <citation type="submission" date="2014-04" db="EMBL/GenBank/DDBJ databases">
        <authorList>
            <consortium name="DOE Joint Genome Institute"/>
            <person name="Kuo A."/>
            <person name="Tarkka M."/>
            <person name="Buscot F."/>
            <person name="Kohler A."/>
            <person name="Nagy L.G."/>
            <person name="Floudas D."/>
            <person name="Copeland A."/>
            <person name="Barry K.W."/>
            <person name="Cichocki N."/>
            <person name="Veneault-Fourrey C."/>
            <person name="LaButti K."/>
            <person name="Lindquist E.A."/>
            <person name="Lipzen A."/>
            <person name="Lundell T."/>
            <person name="Morin E."/>
            <person name="Murat C."/>
            <person name="Sun H."/>
            <person name="Tunlid A."/>
            <person name="Henrissat B."/>
            <person name="Grigoriev I.V."/>
            <person name="Hibbett D.S."/>
            <person name="Martin F."/>
            <person name="Nordberg H.P."/>
            <person name="Cantor M.N."/>
            <person name="Hua S.X."/>
        </authorList>
    </citation>
    <scope>NUCLEOTIDE SEQUENCE [LARGE SCALE GENOMIC DNA]</scope>
    <source>
        <strain evidence="12 13">F 1598</strain>
    </source>
</reference>
<sequence>MTAGKTLSLTGLASGTTVNLLSEVTFGVQHWAGPLFEIGTSSSTGTFIFNGDGKTLNRQGASYWDGKGTSGGVTKPHPMVHITNAGGSFKNVTVLNSPAHAISVSNTAPITITGVTSVGMSLACNTDCFDVAASSVTITGNACRNQDDCMAVNAGSNIKLLSNTCTGGHGISIGSIASGSKVNKNMISGNNVTDSMYGLRIKTVYGATNASVADVIYSGNRVSGITYQGVAIEQDYKVRVTMFMCIR</sequence>
<evidence type="ECO:0000256" key="6">
    <source>
        <dbReference type="ARBA" id="ARBA00023157"/>
    </source>
</evidence>
<evidence type="ECO:0000256" key="2">
    <source>
        <dbReference type="ARBA" id="ARBA00012736"/>
    </source>
</evidence>
<evidence type="ECO:0000256" key="4">
    <source>
        <dbReference type="ARBA" id="ARBA00022737"/>
    </source>
</evidence>
<dbReference type="AlphaFoldDB" id="A0A0C3F2L2"/>
<dbReference type="PROSITE" id="PS00502">
    <property type="entry name" value="POLYGALACTURONASE"/>
    <property type="match status" value="1"/>
</dbReference>
<keyword evidence="8" id="KW-0961">Cell wall biogenesis/degradation</keyword>
<evidence type="ECO:0000313" key="13">
    <source>
        <dbReference type="Proteomes" id="UP000054166"/>
    </source>
</evidence>
<dbReference type="PANTHER" id="PTHR31884">
    <property type="entry name" value="POLYGALACTURONASE"/>
    <property type="match status" value="1"/>
</dbReference>